<accession>A0AAP0JI19</accession>
<evidence type="ECO:0000313" key="2">
    <source>
        <dbReference type="EMBL" id="KAK9133488.1"/>
    </source>
</evidence>
<dbReference type="Proteomes" id="UP001419268">
    <property type="component" value="Unassembled WGS sequence"/>
</dbReference>
<evidence type="ECO:0000256" key="1">
    <source>
        <dbReference type="SAM" id="MobiDB-lite"/>
    </source>
</evidence>
<proteinExistence type="predicted"/>
<evidence type="ECO:0000313" key="3">
    <source>
        <dbReference type="Proteomes" id="UP001419268"/>
    </source>
</evidence>
<gene>
    <name evidence="2" type="ORF">Scep_013016</name>
</gene>
<protein>
    <submittedName>
        <fullName evidence="2">Uncharacterized protein</fullName>
    </submittedName>
</protein>
<dbReference type="EMBL" id="JBBNAG010000005">
    <property type="protein sequence ID" value="KAK9133488.1"/>
    <property type="molecule type" value="Genomic_DNA"/>
</dbReference>
<name>A0AAP0JI19_9MAGN</name>
<organism evidence="2 3">
    <name type="scientific">Stephania cephalantha</name>
    <dbReference type="NCBI Taxonomy" id="152367"/>
    <lineage>
        <taxon>Eukaryota</taxon>
        <taxon>Viridiplantae</taxon>
        <taxon>Streptophyta</taxon>
        <taxon>Embryophyta</taxon>
        <taxon>Tracheophyta</taxon>
        <taxon>Spermatophyta</taxon>
        <taxon>Magnoliopsida</taxon>
        <taxon>Ranunculales</taxon>
        <taxon>Menispermaceae</taxon>
        <taxon>Menispermoideae</taxon>
        <taxon>Cissampelideae</taxon>
        <taxon>Stephania</taxon>
    </lineage>
</organism>
<sequence length="125" mass="13930">MDTRDLGVGCRARKSRRQRDVLSSIYEFRASARWRPDGRRFQPRSSVWRLVEATAGGGDDRSRFKARRLKTARRGTANASKEEEACGGSWTGDHHGCGVLQRRTGESKNTTRRGSRSSDNGGCDA</sequence>
<feature type="region of interest" description="Disordered" evidence="1">
    <location>
        <begin position="69"/>
        <end position="125"/>
    </location>
</feature>
<comment type="caution">
    <text evidence="2">The sequence shown here is derived from an EMBL/GenBank/DDBJ whole genome shotgun (WGS) entry which is preliminary data.</text>
</comment>
<dbReference type="AlphaFoldDB" id="A0AAP0JI19"/>
<reference evidence="2 3" key="1">
    <citation type="submission" date="2024-01" db="EMBL/GenBank/DDBJ databases">
        <title>Genome assemblies of Stephania.</title>
        <authorList>
            <person name="Yang L."/>
        </authorList>
    </citation>
    <scope>NUCLEOTIDE SEQUENCE [LARGE SCALE GENOMIC DNA]</scope>
    <source>
        <strain evidence="2">JXDWG</strain>
        <tissue evidence="2">Leaf</tissue>
    </source>
</reference>
<keyword evidence="3" id="KW-1185">Reference proteome</keyword>